<gene>
    <name evidence="4" type="ORF">L207DRAFT_411577</name>
</gene>
<organism evidence="4 5">
    <name type="scientific">Hyaloscypha variabilis (strain UAMH 11265 / GT02V1 / F)</name>
    <name type="common">Meliniomyces variabilis</name>
    <dbReference type="NCBI Taxonomy" id="1149755"/>
    <lineage>
        <taxon>Eukaryota</taxon>
        <taxon>Fungi</taxon>
        <taxon>Dikarya</taxon>
        <taxon>Ascomycota</taxon>
        <taxon>Pezizomycotina</taxon>
        <taxon>Leotiomycetes</taxon>
        <taxon>Helotiales</taxon>
        <taxon>Hyaloscyphaceae</taxon>
        <taxon>Hyaloscypha</taxon>
        <taxon>Hyaloscypha variabilis</taxon>
    </lineage>
</organism>
<evidence type="ECO:0000259" key="3">
    <source>
        <dbReference type="Pfam" id="PF08386"/>
    </source>
</evidence>
<sequence>FDWAALKPTLDLKWHECYAPPPAADTVQQILSSSKLPSRTFSCARLSLPLDYHNSINLHNVSVPILKVSSPPSPSHNDPIITAFGGAGNSRILDLVDMTSKGFLDMLDPDFEYDFVTFDNRGFGYSSPTAKCFDNVVDGVLFEQRMTDLGGVMSTHDGDAGIEVRLAAAKAKGELCSSRSEEDADIRRHMSTAYAARDMLEILKRFPGSPSKSADTFGEKGSSSHGIQKLKFIGLSYGTMVGQFFASLYPEYVSRMVLDGTGDARDWVAKWQMGHLIDTDAVWASFYDDCFDAKELCPLWREADLKSEDIEDRVMEFIESLKQRPLYNVVGGNARLITFEDVKRAMYWTTMAPGFAGPVMATILDESMQGRTNFTIDFPFAGIPTASSVLSMDSQDQMAASNADAGVAVNCADAEAITNTSLANFKGYLSALENQSSVAAFFQGERKIRCMGWQIRPAWRFTGPFTSKSEDGSSKLSTPILFMGNRLDPMTSIANARKVASDFPGSVVLQQNARGHCALGNIVPSPCTLKYLRSYLKNGTLPEHGTLCGDDC</sequence>
<dbReference type="Gene3D" id="3.40.50.1820">
    <property type="entry name" value="alpha/beta hydrolase"/>
    <property type="match status" value="1"/>
</dbReference>
<feature type="domain" description="Peptidase S33 tripeptidyl aminopeptidase-like C-terminal" evidence="3">
    <location>
        <begin position="445"/>
        <end position="548"/>
    </location>
</feature>
<evidence type="ECO:0000256" key="1">
    <source>
        <dbReference type="ARBA" id="ARBA00010088"/>
    </source>
</evidence>
<evidence type="ECO:0000256" key="2">
    <source>
        <dbReference type="ARBA" id="ARBA00022801"/>
    </source>
</evidence>
<evidence type="ECO:0000313" key="5">
    <source>
        <dbReference type="Proteomes" id="UP000235786"/>
    </source>
</evidence>
<dbReference type="OrthoDB" id="425534at2759"/>
<dbReference type="SUPFAM" id="SSF53474">
    <property type="entry name" value="alpha/beta-Hydrolases"/>
    <property type="match status" value="1"/>
</dbReference>
<dbReference type="Proteomes" id="UP000235786">
    <property type="component" value="Unassembled WGS sequence"/>
</dbReference>
<dbReference type="InterPro" id="IPR029058">
    <property type="entry name" value="AB_hydrolase_fold"/>
</dbReference>
<feature type="non-terminal residue" evidence="4">
    <location>
        <position position="552"/>
    </location>
</feature>
<keyword evidence="2 4" id="KW-0378">Hydrolase</keyword>
<dbReference type="InterPro" id="IPR013595">
    <property type="entry name" value="Pept_S33_TAP-like_C"/>
</dbReference>
<dbReference type="PANTHER" id="PTHR43248">
    <property type="entry name" value="2-SUCCINYL-6-HYDROXY-2,4-CYCLOHEXADIENE-1-CARBOXYLATE SYNTHASE"/>
    <property type="match status" value="1"/>
</dbReference>
<dbReference type="Pfam" id="PF08386">
    <property type="entry name" value="Abhydrolase_4"/>
    <property type="match status" value="1"/>
</dbReference>
<dbReference type="InterPro" id="IPR051601">
    <property type="entry name" value="Serine_prot/Carboxylest_S33"/>
</dbReference>
<dbReference type="PANTHER" id="PTHR43248:SF25">
    <property type="entry name" value="AB HYDROLASE-1 DOMAIN-CONTAINING PROTEIN-RELATED"/>
    <property type="match status" value="1"/>
</dbReference>
<reference evidence="4 5" key="1">
    <citation type="submission" date="2016-04" db="EMBL/GenBank/DDBJ databases">
        <title>A degradative enzymes factory behind the ericoid mycorrhizal symbiosis.</title>
        <authorList>
            <consortium name="DOE Joint Genome Institute"/>
            <person name="Martino E."/>
            <person name="Morin E."/>
            <person name="Grelet G."/>
            <person name="Kuo A."/>
            <person name="Kohler A."/>
            <person name="Daghino S."/>
            <person name="Barry K."/>
            <person name="Choi C."/>
            <person name="Cichocki N."/>
            <person name="Clum A."/>
            <person name="Copeland A."/>
            <person name="Hainaut M."/>
            <person name="Haridas S."/>
            <person name="Labutti K."/>
            <person name="Lindquist E."/>
            <person name="Lipzen A."/>
            <person name="Khouja H.-R."/>
            <person name="Murat C."/>
            <person name="Ohm R."/>
            <person name="Olson A."/>
            <person name="Spatafora J."/>
            <person name="Veneault-Fourrey C."/>
            <person name="Henrissat B."/>
            <person name="Grigoriev I."/>
            <person name="Martin F."/>
            <person name="Perotto S."/>
        </authorList>
    </citation>
    <scope>NUCLEOTIDE SEQUENCE [LARGE SCALE GENOMIC DNA]</scope>
    <source>
        <strain evidence="4 5">F</strain>
    </source>
</reference>
<evidence type="ECO:0000313" key="4">
    <source>
        <dbReference type="EMBL" id="PMD32749.1"/>
    </source>
</evidence>
<comment type="similarity">
    <text evidence="1">Belongs to the peptidase S33 family.</text>
</comment>
<proteinExistence type="inferred from homology"/>
<protein>
    <submittedName>
        <fullName evidence="4">Alpha/beta-hydrolase</fullName>
    </submittedName>
</protein>
<keyword evidence="5" id="KW-1185">Reference proteome</keyword>
<dbReference type="EMBL" id="KZ613958">
    <property type="protein sequence ID" value="PMD32749.1"/>
    <property type="molecule type" value="Genomic_DNA"/>
</dbReference>
<dbReference type="AlphaFoldDB" id="A0A2J6R2P7"/>
<accession>A0A2J6R2P7</accession>
<dbReference type="GO" id="GO:0016787">
    <property type="term" value="F:hydrolase activity"/>
    <property type="evidence" value="ECO:0007669"/>
    <property type="project" value="UniProtKB-KW"/>
</dbReference>
<name>A0A2J6R2P7_HYAVF</name>
<feature type="non-terminal residue" evidence="4">
    <location>
        <position position="1"/>
    </location>
</feature>